<evidence type="ECO:0000256" key="1">
    <source>
        <dbReference type="SAM" id="Phobius"/>
    </source>
</evidence>
<accession>V9VM12</accession>
<keyword evidence="1" id="KW-0472">Membrane</keyword>
<keyword evidence="1" id="KW-1133">Transmembrane helix</keyword>
<reference evidence="2 3" key="1">
    <citation type="submission" date="2013-09" db="EMBL/GenBank/DDBJ databases">
        <authorList>
            <consortium name="DOE Joint Genome Institute"/>
            <person name="Klenk H.-P."/>
            <person name="Huntemann M."/>
            <person name="Han J."/>
            <person name="Chen A."/>
            <person name="Kyrpides N."/>
            <person name="Mavromatis K."/>
            <person name="Markowitz V."/>
            <person name="Palaniappan K."/>
            <person name="Ivanova N."/>
            <person name="Schaumberg A."/>
            <person name="Pati A."/>
            <person name="Liolios K."/>
            <person name="Nordberg H.P."/>
            <person name="Cantor M.N."/>
            <person name="Hua S.X."/>
            <person name="Woyke T."/>
        </authorList>
    </citation>
    <scope>NUCLEOTIDE SEQUENCE [LARGE SCALE GENOMIC DNA]</scope>
    <source>
        <strain evidence="2 3">DSM 14336</strain>
    </source>
</reference>
<dbReference type="RefSeq" id="WP_024088682.1">
    <property type="nucleotide sequence ID" value="NC_023135.1"/>
</dbReference>
<keyword evidence="3" id="KW-1185">Reference proteome</keyword>
<dbReference type="EMBL" id="CP006773">
    <property type="protein sequence ID" value="AHC99615.1"/>
    <property type="molecule type" value="Genomic_DNA"/>
</dbReference>
<feature type="transmembrane region" description="Helical" evidence="1">
    <location>
        <begin position="33"/>
        <end position="52"/>
    </location>
</feature>
<dbReference type="AlphaFoldDB" id="V9VM12"/>
<dbReference type="HOGENOM" id="CLU_2752913_0_0_5"/>
<dbReference type="PATRIC" id="fig|999552.6.peg.362"/>
<keyword evidence="1" id="KW-0812">Transmembrane</keyword>
<dbReference type="OrthoDB" id="7877253at2"/>
<sequence>MVWAGLFAGMITGMCATAYGFFAAALPLWMSLMLYPAAGLGATGLVIAALSLRSWMQSQPVFGQAYGNRA</sequence>
<gene>
    <name evidence="2" type="ORF">METH_01820</name>
</gene>
<dbReference type="Proteomes" id="UP000018780">
    <property type="component" value="Chromosome"/>
</dbReference>
<name>V9VM12_9RHOB</name>
<evidence type="ECO:0000313" key="3">
    <source>
        <dbReference type="Proteomes" id="UP000018780"/>
    </source>
</evidence>
<evidence type="ECO:0000313" key="2">
    <source>
        <dbReference type="EMBL" id="AHC99615.1"/>
    </source>
</evidence>
<organism evidence="2 3">
    <name type="scientific">Leisingera methylohalidivorans DSM 14336</name>
    <dbReference type="NCBI Taxonomy" id="999552"/>
    <lineage>
        <taxon>Bacteria</taxon>
        <taxon>Pseudomonadati</taxon>
        <taxon>Pseudomonadota</taxon>
        <taxon>Alphaproteobacteria</taxon>
        <taxon>Rhodobacterales</taxon>
        <taxon>Roseobacteraceae</taxon>
        <taxon>Leisingera</taxon>
    </lineage>
</organism>
<dbReference type="KEGG" id="lmd:METH_01820"/>
<proteinExistence type="predicted"/>
<protein>
    <submittedName>
        <fullName evidence="2">Uncharacterized protein</fullName>
    </submittedName>
</protein>